<comment type="caution">
    <text evidence="1">The sequence shown here is derived from an EMBL/GenBank/DDBJ whole genome shotgun (WGS) entry which is preliminary data.</text>
</comment>
<name>A0ABP3NYX3_9ACTN</name>
<organism evidence="1 2">
    <name type="scientific">Streptomyces mordarskii</name>
    <dbReference type="NCBI Taxonomy" id="1226758"/>
    <lineage>
        <taxon>Bacteria</taxon>
        <taxon>Bacillati</taxon>
        <taxon>Actinomycetota</taxon>
        <taxon>Actinomycetes</taxon>
        <taxon>Kitasatosporales</taxon>
        <taxon>Streptomycetaceae</taxon>
        <taxon>Streptomyces</taxon>
    </lineage>
</organism>
<evidence type="ECO:0000313" key="1">
    <source>
        <dbReference type="EMBL" id="GAA0555729.1"/>
    </source>
</evidence>
<keyword evidence="2" id="KW-1185">Reference proteome</keyword>
<evidence type="ECO:0000313" key="2">
    <source>
        <dbReference type="Proteomes" id="UP001501576"/>
    </source>
</evidence>
<gene>
    <name evidence="1" type="ORF">GCM10010390_67360</name>
</gene>
<dbReference type="Proteomes" id="UP001501576">
    <property type="component" value="Unassembled WGS sequence"/>
</dbReference>
<protein>
    <submittedName>
        <fullName evidence="1">Uncharacterized protein</fullName>
    </submittedName>
</protein>
<proteinExistence type="predicted"/>
<dbReference type="EMBL" id="BAAABZ010000072">
    <property type="protein sequence ID" value="GAA0555729.1"/>
    <property type="molecule type" value="Genomic_DNA"/>
</dbReference>
<accession>A0ABP3NYX3</accession>
<reference evidence="2" key="1">
    <citation type="journal article" date="2019" name="Int. J. Syst. Evol. Microbiol.">
        <title>The Global Catalogue of Microorganisms (GCM) 10K type strain sequencing project: providing services to taxonomists for standard genome sequencing and annotation.</title>
        <authorList>
            <consortium name="The Broad Institute Genomics Platform"/>
            <consortium name="The Broad Institute Genome Sequencing Center for Infectious Disease"/>
            <person name="Wu L."/>
            <person name="Ma J."/>
        </authorList>
    </citation>
    <scope>NUCLEOTIDE SEQUENCE [LARGE SCALE GENOMIC DNA]</scope>
    <source>
        <strain evidence="2">JCM 5052</strain>
    </source>
</reference>
<sequence>MRRVPPRSGRPAGPRVGTALVGDAEAAPEQPLSRAEPPSAPPIAAAVVSSDLRGSPAAAGAARWEVSDVNGGMNGGTLPLLVQRNDWVKCVNDSQYTRSGQPFVREN</sequence>